<dbReference type="EMBL" id="CM037158">
    <property type="protein sequence ID" value="KAH7851462.1"/>
    <property type="molecule type" value="Genomic_DNA"/>
</dbReference>
<sequence>MESKNNKAKLEVIRRKLGFTSSSYVDPDGLSGGLALWWDGGVDVEVETADKNIIHTIVTDISNHKLWAATFVYGCPSRAGRESVWDDIRSIARSESLPWMCLGDFNQVMQGSDKLGGHYPSQNSIIAFHGLISDCGRVDLEYKGPKYTWRNNRRGEDFIMERIDLAFANSKWRELYDKAMVFVEPAIGSNHNPLLLNTDVPLNRVGKPFRFESFWATEDSYKSVVEDSWIQNQEGSLMYSVCQKLRTCKVNLKNWSKQLFGDLRSKIDYAKEHLIEIQRQLELKFNPDLLLEEKKLLETLKDLWQKDSMFATR</sequence>
<organism evidence="1 2">
    <name type="scientific">Vaccinium darrowii</name>
    <dbReference type="NCBI Taxonomy" id="229202"/>
    <lineage>
        <taxon>Eukaryota</taxon>
        <taxon>Viridiplantae</taxon>
        <taxon>Streptophyta</taxon>
        <taxon>Embryophyta</taxon>
        <taxon>Tracheophyta</taxon>
        <taxon>Spermatophyta</taxon>
        <taxon>Magnoliopsida</taxon>
        <taxon>eudicotyledons</taxon>
        <taxon>Gunneridae</taxon>
        <taxon>Pentapetalae</taxon>
        <taxon>asterids</taxon>
        <taxon>Ericales</taxon>
        <taxon>Ericaceae</taxon>
        <taxon>Vaccinioideae</taxon>
        <taxon>Vaccinieae</taxon>
        <taxon>Vaccinium</taxon>
    </lineage>
</organism>
<accession>A0ACB7YDP7</accession>
<dbReference type="Proteomes" id="UP000828048">
    <property type="component" value="Chromosome 8"/>
</dbReference>
<reference evidence="1 2" key="1">
    <citation type="journal article" date="2021" name="Hortic Res">
        <title>High-quality reference genome and annotation aids understanding of berry development for evergreen blueberry (Vaccinium darrowii).</title>
        <authorList>
            <person name="Yu J."/>
            <person name="Hulse-Kemp A.M."/>
            <person name="Babiker E."/>
            <person name="Staton M."/>
        </authorList>
    </citation>
    <scope>NUCLEOTIDE SEQUENCE [LARGE SCALE GENOMIC DNA]</scope>
    <source>
        <strain evidence="2">cv. NJ 8807/NJ 8810</strain>
        <tissue evidence="1">Young leaf</tissue>
    </source>
</reference>
<evidence type="ECO:0000313" key="1">
    <source>
        <dbReference type="EMBL" id="KAH7851462.1"/>
    </source>
</evidence>
<comment type="caution">
    <text evidence="1">The sequence shown here is derived from an EMBL/GenBank/DDBJ whole genome shotgun (WGS) entry which is preliminary data.</text>
</comment>
<evidence type="ECO:0000313" key="2">
    <source>
        <dbReference type="Proteomes" id="UP000828048"/>
    </source>
</evidence>
<gene>
    <name evidence="1" type="ORF">Vadar_011960</name>
</gene>
<name>A0ACB7YDP7_9ERIC</name>
<keyword evidence="2" id="KW-1185">Reference proteome</keyword>
<proteinExistence type="predicted"/>
<protein>
    <submittedName>
        <fullName evidence="1">Uncharacterized protein</fullName>
    </submittedName>
</protein>